<evidence type="ECO:0000256" key="3">
    <source>
        <dbReference type="ARBA" id="ARBA00008281"/>
    </source>
</evidence>
<evidence type="ECO:0000256" key="4">
    <source>
        <dbReference type="ARBA" id="ARBA00022475"/>
    </source>
</evidence>
<evidence type="ECO:0000256" key="1">
    <source>
        <dbReference type="ARBA" id="ARBA00002254"/>
    </source>
</evidence>
<dbReference type="InterPro" id="IPR005503">
    <property type="entry name" value="FliL"/>
</dbReference>
<evidence type="ECO:0000256" key="8">
    <source>
        <dbReference type="ARBA" id="ARBA00022989"/>
    </source>
</evidence>
<evidence type="ECO:0000256" key="7">
    <source>
        <dbReference type="ARBA" id="ARBA00022779"/>
    </source>
</evidence>
<name>A0A1B1YB61_THEST</name>
<comment type="function">
    <text evidence="1 10">Controls the rotational direction of flagella during chemotaxis.</text>
</comment>
<keyword evidence="8 10" id="KW-1133">Transmembrane helix</keyword>
<dbReference type="GO" id="GO:0005886">
    <property type="term" value="C:plasma membrane"/>
    <property type="evidence" value="ECO:0007669"/>
    <property type="project" value="UniProtKB-SubCell"/>
</dbReference>
<keyword evidence="11" id="KW-0969">Cilium</keyword>
<dbReference type="Pfam" id="PF03748">
    <property type="entry name" value="FliL"/>
    <property type="match status" value="1"/>
</dbReference>
<keyword evidence="11" id="KW-0966">Cell projection</keyword>
<dbReference type="EMBL" id="CP014672">
    <property type="protein sequence ID" value="ANW98017.1"/>
    <property type="molecule type" value="Genomic_DNA"/>
</dbReference>
<accession>A0A1B1YB61</accession>
<keyword evidence="11" id="KW-0282">Flagellum</keyword>
<dbReference type="AlphaFoldDB" id="A0A1B1YB61"/>
<organism evidence="11 12">
    <name type="scientific">Thermoclostridium stercorarium subsp. thermolacticum DSM 2910</name>
    <dbReference type="NCBI Taxonomy" id="1121336"/>
    <lineage>
        <taxon>Bacteria</taxon>
        <taxon>Bacillati</taxon>
        <taxon>Bacillota</taxon>
        <taxon>Clostridia</taxon>
        <taxon>Eubacteriales</taxon>
        <taxon>Oscillospiraceae</taxon>
        <taxon>Thermoclostridium</taxon>
    </lineage>
</organism>
<reference evidence="11 12" key="1">
    <citation type="submission" date="2016-02" db="EMBL/GenBank/DDBJ databases">
        <title>Comparison of Clostridium stercorarium subspecies using comparative genomics and transcriptomics.</title>
        <authorList>
            <person name="Schellenberg J."/>
            <person name="Thallinger G."/>
            <person name="Levin D.B."/>
            <person name="Zhang X."/>
            <person name="Alvare G."/>
            <person name="Fristensky B."/>
            <person name="Sparling R."/>
        </authorList>
    </citation>
    <scope>NUCLEOTIDE SEQUENCE [LARGE SCALE GENOMIC DNA]</scope>
    <source>
        <strain evidence="11 12">DSM 2910</strain>
    </source>
</reference>
<evidence type="ECO:0000313" key="12">
    <source>
        <dbReference type="Proteomes" id="UP000092971"/>
    </source>
</evidence>
<keyword evidence="9 10" id="KW-0472">Membrane</keyword>
<dbReference type="GO" id="GO:0006935">
    <property type="term" value="P:chemotaxis"/>
    <property type="evidence" value="ECO:0007669"/>
    <property type="project" value="UniProtKB-KW"/>
</dbReference>
<evidence type="ECO:0000256" key="6">
    <source>
        <dbReference type="ARBA" id="ARBA00022692"/>
    </source>
</evidence>
<evidence type="ECO:0000256" key="5">
    <source>
        <dbReference type="ARBA" id="ARBA00022500"/>
    </source>
</evidence>
<protein>
    <recommendedName>
        <fullName evidence="10">Flagellar protein FliL</fullName>
    </recommendedName>
</protein>
<dbReference type="Proteomes" id="UP000092971">
    <property type="component" value="Chromosome"/>
</dbReference>
<keyword evidence="7 10" id="KW-0283">Flagellar rotation</keyword>
<feature type="transmembrane region" description="Helical" evidence="10">
    <location>
        <begin position="6"/>
        <end position="30"/>
    </location>
</feature>
<evidence type="ECO:0000256" key="9">
    <source>
        <dbReference type="ARBA" id="ARBA00023136"/>
    </source>
</evidence>
<evidence type="ECO:0000256" key="10">
    <source>
        <dbReference type="RuleBase" id="RU364125"/>
    </source>
</evidence>
<sequence>MEKKGVYTVLLSIIAVLSLALAVLIIFLFISYPNMKNQKATVVSTEISDRYVADDELAEFKLFGGEEKVFALKDEPDRPDSIALVSISIKCDVGEKRKNEERINNLISLYKSELEQAVGDYFANITYTEAKAPEFRSKAREELMEIFNNILNENKQAKQKIIYKVTLNILPQ</sequence>
<evidence type="ECO:0000256" key="2">
    <source>
        <dbReference type="ARBA" id="ARBA00004162"/>
    </source>
</evidence>
<gene>
    <name evidence="11" type="ORF">CSTERTH_02650</name>
</gene>
<comment type="subcellular location">
    <subcellularLocation>
        <location evidence="2">Cell membrane</location>
        <topology evidence="2">Single-pass membrane protein</topology>
    </subcellularLocation>
</comment>
<keyword evidence="4 10" id="KW-1003">Cell membrane</keyword>
<dbReference type="GO" id="GO:0009425">
    <property type="term" value="C:bacterial-type flagellum basal body"/>
    <property type="evidence" value="ECO:0007669"/>
    <property type="project" value="InterPro"/>
</dbReference>
<keyword evidence="6 10" id="KW-0812">Transmembrane</keyword>
<proteinExistence type="inferred from homology"/>
<dbReference type="GO" id="GO:0071973">
    <property type="term" value="P:bacterial-type flagellum-dependent cell motility"/>
    <property type="evidence" value="ECO:0007669"/>
    <property type="project" value="InterPro"/>
</dbReference>
<evidence type="ECO:0000313" key="11">
    <source>
        <dbReference type="EMBL" id="ANW98017.1"/>
    </source>
</evidence>
<comment type="similarity">
    <text evidence="3 10">Belongs to the FliL family.</text>
</comment>
<keyword evidence="5 10" id="KW-0145">Chemotaxis</keyword>